<dbReference type="PRINTS" id="PR00387">
    <property type="entry name" value="PDIESTERASE1"/>
</dbReference>
<feature type="domain" description="PDEase" evidence="6">
    <location>
        <begin position="1"/>
        <end position="347"/>
    </location>
</feature>
<evidence type="ECO:0000313" key="8">
    <source>
        <dbReference type="Proteomes" id="UP001162131"/>
    </source>
</evidence>
<dbReference type="InterPro" id="IPR023088">
    <property type="entry name" value="PDEase"/>
</dbReference>
<reference evidence="7" key="1">
    <citation type="submission" date="2021-09" db="EMBL/GenBank/DDBJ databases">
        <authorList>
            <consortium name="AG Swart"/>
            <person name="Singh M."/>
            <person name="Singh A."/>
            <person name="Seah K."/>
            <person name="Emmerich C."/>
        </authorList>
    </citation>
    <scope>NUCLEOTIDE SEQUENCE</scope>
    <source>
        <strain evidence="7">ATCC30299</strain>
    </source>
</reference>
<dbReference type="PANTHER" id="PTHR11347">
    <property type="entry name" value="CYCLIC NUCLEOTIDE PHOSPHODIESTERASE"/>
    <property type="match status" value="1"/>
</dbReference>
<dbReference type="GO" id="GO:0007165">
    <property type="term" value="P:signal transduction"/>
    <property type="evidence" value="ECO:0007669"/>
    <property type="project" value="InterPro"/>
</dbReference>
<evidence type="ECO:0000256" key="2">
    <source>
        <dbReference type="ARBA" id="ARBA00022801"/>
    </source>
</evidence>
<name>A0AAU9J9W5_9CILI</name>
<dbReference type="SUPFAM" id="SSF109604">
    <property type="entry name" value="HD-domain/PDEase-like"/>
    <property type="match status" value="1"/>
</dbReference>
<feature type="binding site" evidence="5">
    <location>
        <position position="142"/>
    </location>
    <ligand>
        <name>Zn(2+)</name>
        <dbReference type="ChEBI" id="CHEBI:29105"/>
        <label>1</label>
    </ligand>
</feature>
<dbReference type="EMBL" id="CAJZBQ010000030">
    <property type="protein sequence ID" value="CAG9322031.1"/>
    <property type="molecule type" value="Genomic_DNA"/>
</dbReference>
<comment type="caution">
    <text evidence="7">The sequence shown here is derived from an EMBL/GenBank/DDBJ whole genome shotgun (WGS) entry which is preliminary data.</text>
</comment>
<protein>
    <recommendedName>
        <fullName evidence="6">PDEase domain-containing protein</fullName>
    </recommendedName>
</protein>
<gene>
    <name evidence="7" type="ORF">BSTOLATCC_MIC30413</name>
</gene>
<dbReference type="Proteomes" id="UP001162131">
    <property type="component" value="Unassembled WGS sequence"/>
</dbReference>
<feature type="active site" description="Proton donor" evidence="3">
    <location>
        <position position="101"/>
    </location>
</feature>
<dbReference type="AlphaFoldDB" id="A0AAU9J9W5"/>
<evidence type="ECO:0000256" key="4">
    <source>
        <dbReference type="PIRSR" id="PIRSR623088-2"/>
    </source>
</evidence>
<feature type="binding site" evidence="5">
    <location>
        <position position="143"/>
    </location>
    <ligand>
        <name>Zn(2+)</name>
        <dbReference type="ChEBI" id="CHEBI:29105"/>
        <label>2</label>
    </ligand>
</feature>
<accession>A0AAU9J9W5</accession>
<keyword evidence="1 5" id="KW-0479">Metal-binding</keyword>
<dbReference type="Pfam" id="PF00233">
    <property type="entry name" value="PDEase_I"/>
    <property type="match status" value="1"/>
</dbReference>
<feature type="binding site" evidence="5">
    <location>
        <position position="252"/>
    </location>
    <ligand>
        <name>Zn(2+)</name>
        <dbReference type="ChEBI" id="CHEBI:29105"/>
        <label>1</label>
    </ligand>
</feature>
<feature type="binding site" evidence="5">
    <location>
        <position position="105"/>
    </location>
    <ligand>
        <name>Zn(2+)</name>
        <dbReference type="ChEBI" id="CHEBI:29105"/>
        <label>1</label>
    </ligand>
</feature>
<keyword evidence="8" id="KW-1185">Reference proteome</keyword>
<feature type="binding site" evidence="4">
    <location>
        <position position="305"/>
    </location>
    <ligand>
        <name>AMP</name>
        <dbReference type="ChEBI" id="CHEBI:456215"/>
    </ligand>
</feature>
<feature type="binding site" evidence="4">
    <location>
        <begin position="101"/>
        <end position="105"/>
    </location>
    <ligand>
        <name>AMP</name>
        <dbReference type="ChEBI" id="CHEBI:456215"/>
    </ligand>
</feature>
<feature type="binding site" evidence="4">
    <location>
        <position position="252"/>
    </location>
    <ligand>
        <name>AMP</name>
        <dbReference type="ChEBI" id="CHEBI:456215"/>
    </ligand>
</feature>
<dbReference type="CDD" id="cd00077">
    <property type="entry name" value="HDc"/>
    <property type="match status" value="1"/>
</dbReference>
<dbReference type="InterPro" id="IPR002073">
    <property type="entry name" value="PDEase_catalytic_dom"/>
</dbReference>
<proteinExistence type="predicted"/>
<evidence type="ECO:0000313" key="7">
    <source>
        <dbReference type="EMBL" id="CAG9322031.1"/>
    </source>
</evidence>
<keyword evidence="2" id="KW-0378">Hydrolase</keyword>
<dbReference type="InterPro" id="IPR036971">
    <property type="entry name" value="PDEase_catalytic_dom_sf"/>
</dbReference>
<feature type="binding site" evidence="5">
    <location>
        <position position="143"/>
    </location>
    <ligand>
        <name>Zn(2+)</name>
        <dbReference type="ChEBI" id="CHEBI:29105"/>
        <label>1</label>
    </ligand>
</feature>
<dbReference type="PROSITE" id="PS51845">
    <property type="entry name" value="PDEASE_I_2"/>
    <property type="match status" value="1"/>
</dbReference>
<sequence length="347" mass="41174">MDDGLRKRWLEAIHNDILSPIYFSNVENFPYNENRPFTPDYTKVAELRLKDFSAFSHTKAELREYILHIFYDLLDTFHIDVCKMQRLIYALCENYQDNPFHNFFHAFSVVQMIHSIGEHVNKYQDLLDNRERFALLISSYGHDLNHPGVTNAFMINSRHQLAIRYNDISVLENHHAATLIHFLELSGCDIFCNLSYEDQTYMRRLIIPTILATDMAKHKSVMENFDRTMREFNKENPVHRQNVMDMLLHSSDVGNPTYKFDLATVFSLRIIQEFNQQVIQEEQRGLPVSEFLRVGNDIKKIKQNQMGFIDAFIYPLWKLLCVHIPQTQEYVDAIEQNRKMWEELEKL</sequence>
<dbReference type="PROSITE" id="PS00126">
    <property type="entry name" value="PDEASE_I_1"/>
    <property type="match status" value="1"/>
</dbReference>
<evidence type="ECO:0000256" key="3">
    <source>
        <dbReference type="PIRSR" id="PIRSR623088-1"/>
    </source>
</evidence>
<evidence type="ECO:0000256" key="5">
    <source>
        <dbReference type="PIRSR" id="PIRSR623088-3"/>
    </source>
</evidence>
<dbReference type="GO" id="GO:0004114">
    <property type="term" value="F:3',5'-cyclic-nucleotide phosphodiesterase activity"/>
    <property type="evidence" value="ECO:0007669"/>
    <property type="project" value="InterPro"/>
</dbReference>
<evidence type="ECO:0000256" key="1">
    <source>
        <dbReference type="ARBA" id="ARBA00022723"/>
    </source>
</evidence>
<organism evidence="7 8">
    <name type="scientific">Blepharisma stoltei</name>
    <dbReference type="NCBI Taxonomy" id="1481888"/>
    <lineage>
        <taxon>Eukaryota</taxon>
        <taxon>Sar</taxon>
        <taxon>Alveolata</taxon>
        <taxon>Ciliophora</taxon>
        <taxon>Postciliodesmatophora</taxon>
        <taxon>Heterotrichea</taxon>
        <taxon>Heterotrichida</taxon>
        <taxon>Blepharismidae</taxon>
        <taxon>Blepharisma</taxon>
    </lineage>
</organism>
<feature type="binding site" evidence="4">
    <location>
        <position position="143"/>
    </location>
    <ligand>
        <name>AMP</name>
        <dbReference type="ChEBI" id="CHEBI:456215"/>
    </ligand>
</feature>
<dbReference type="Gene3D" id="1.10.1300.10">
    <property type="entry name" value="3'5'-cyclic nucleotide phosphodiesterase, catalytic domain"/>
    <property type="match status" value="1"/>
</dbReference>
<dbReference type="InterPro" id="IPR003607">
    <property type="entry name" value="HD/PDEase_dom"/>
</dbReference>
<evidence type="ECO:0000259" key="6">
    <source>
        <dbReference type="PROSITE" id="PS51845"/>
    </source>
</evidence>
<dbReference type="InterPro" id="IPR023174">
    <property type="entry name" value="PDEase_CS"/>
</dbReference>
<dbReference type="GO" id="GO:0046872">
    <property type="term" value="F:metal ion binding"/>
    <property type="evidence" value="ECO:0007669"/>
    <property type="project" value="UniProtKB-KW"/>
</dbReference>